<evidence type="ECO:0000313" key="2">
    <source>
        <dbReference type="Proteomes" id="UP000327157"/>
    </source>
</evidence>
<reference evidence="1 2" key="3">
    <citation type="submission" date="2019-11" db="EMBL/GenBank/DDBJ databases">
        <title>A de novo genome assembly of a pear dwarfing rootstock.</title>
        <authorList>
            <person name="Wang F."/>
            <person name="Wang J."/>
            <person name="Li S."/>
            <person name="Zhang Y."/>
            <person name="Fang M."/>
            <person name="Ma L."/>
            <person name="Zhao Y."/>
            <person name="Jiang S."/>
        </authorList>
    </citation>
    <scope>NUCLEOTIDE SEQUENCE [LARGE SCALE GENOMIC DNA]</scope>
    <source>
        <strain evidence="1">S2</strain>
        <tissue evidence="1">Leaf</tissue>
    </source>
</reference>
<dbReference type="Proteomes" id="UP000327157">
    <property type="component" value="Chromosome 7"/>
</dbReference>
<protein>
    <submittedName>
        <fullName evidence="1">Uncharacterized protein</fullName>
    </submittedName>
</protein>
<gene>
    <name evidence="1" type="ORF">D8674_031676</name>
</gene>
<name>A0A5N5EZN0_9ROSA</name>
<reference evidence="1 2" key="1">
    <citation type="submission" date="2019-09" db="EMBL/GenBank/DDBJ databases">
        <authorList>
            <person name="Ou C."/>
        </authorList>
    </citation>
    <scope>NUCLEOTIDE SEQUENCE [LARGE SCALE GENOMIC DNA]</scope>
    <source>
        <strain evidence="1">S2</strain>
        <tissue evidence="1">Leaf</tissue>
    </source>
</reference>
<evidence type="ECO:0000313" key="1">
    <source>
        <dbReference type="EMBL" id="KAB2596226.1"/>
    </source>
</evidence>
<accession>A0A5N5EZN0</accession>
<keyword evidence="2" id="KW-1185">Reference proteome</keyword>
<organism evidence="1 2">
    <name type="scientific">Pyrus ussuriensis x Pyrus communis</name>
    <dbReference type="NCBI Taxonomy" id="2448454"/>
    <lineage>
        <taxon>Eukaryota</taxon>
        <taxon>Viridiplantae</taxon>
        <taxon>Streptophyta</taxon>
        <taxon>Embryophyta</taxon>
        <taxon>Tracheophyta</taxon>
        <taxon>Spermatophyta</taxon>
        <taxon>Magnoliopsida</taxon>
        <taxon>eudicotyledons</taxon>
        <taxon>Gunneridae</taxon>
        <taxon>Pentapetalae</taxon>
        <taxon>rosids</taxon>
        <taxon>fabids</taxon>
        <taxon>Rosales</taxon>
        <taxon>Rosaceae</taxon>
        <taxon>Amygdaloideae</taxon>
        <taxon>Maleae</taxon>
        <taxon>Pyrus</taxon>
    </lineage>
</organism>
<dbReference type="AlphaFoldDB" id="A0A5N5EZN0"/>
<sequence length="84" mass="9405">MRSKQKKFEFWPFCLQPGKLFAIKDLGLGRSILQTASITCLGTQLATISAASIFLVIHQKQSSHGLKRMERQIQGNHIALAHQT</sequence>
<proteinExistence type="predicted"/>
<comment type="caution">
    <text evidence="1">The sequence shown here is derived from an EMBL/GenBank/DDBJ whole genome shotgun (WGS) entry which is preliminary data.</text>
</comment>
<reference evidence="2" key="2">
    <citation type="submission" date="2019-10" db="EMBL/GenBank/DDBJ databases">
        <title>A de novo genome assembly of a pear dwarfing rootstock.</title>
        <authorList>
            <person name="Wang F."/>
            <person name="Wang J."/>
            <person name="Li S."/>
            <person name="Zhang Y."/>
            <person name="Fang M."/>
            <person name="Ma L."/>
            <person name="Zhao Y."/>
            <person name="Jiang S."/>
        </authorList>
    </citation>
    <scope>NUCLEOTIDE SEQUENCE [LARGE SCALE GENOMIC DNA]</scope>
</reference>
<dbReference type="EMBL" id="SMOL01000781">
    <property type="protein sequence ID" value="KAB2596226.1"/>
    <property type="molecule type" value="Genomic_DNA"/>
</dbReference>